<dbReference type="AlphaFoldDB" id="A0A6A6KAN0"/>
<feature type="region of interest" description="Disordered" evidence="2">
    <location>
        <begin position="1"/>
        <end position="28"/>
    </location>
</feature>
<feature type="coiled-coil region" evidence="1">
    <location>
        <begin position="114"/>
        <end position="148"/>
    </location>
</feature>
<keyword evidence="1" id="KW-0175">Coiled coil</keyword>
<reference evidence="3 4" key="1">
    <citation type="journal article" date="2020" name="Mol. Plant">
        <title>The Chromosome-Based Rubber Tree Genome Provides New Insights into Spurge Genome Evolution and Rubber Biosynthesis.</title>
        <authorList>
            <person name="Liu J."/>
            <person name="Shi C."/>
            <person name="Shi C.C."/>
            <person name="Li W."/>
            <person name="Zhang Q.J."/>
            <person name="Zhang Y."/>
            <person name="Li K."/>
            <person name="Lu H.F."/>
            <person name="Shi C."/>
            <person name="Zhu S.T."/>
            <person name="Xiao Z.Y."/>
            <person name="Nan H."/>
            <person name="Yue Y."/>
            <person name="Zhu X.G."/>
            <person name="Wu Y."/>
            <person name="Hong X.N."/>
            <person name="Fan G.Y."/>
            <person name="Tong Y."/>
            <person name="Zhang D."/>
            <person name="Mao C.L."/>
            <person name="Liu Y.L."/>
            <person name="Hao S.J."/>
            <person name="Liu W.Q."/>
            <person name="Lv M.Q."/>
            <person name="Zhang H.B."/>
            <person name="Liu Y."/>
            <person name="Hu-Tang G.R."/>
            <person name="Wang J.P."/>
            <person name="Wang J.H."/>
            <person name="Sun Y.H."/>
            <person name="Ni S.B."/>
            <person name="Chen W.B."/>
            <person name="Zhang X.C."/>
            <person name="Jiao Y.N."/>
            <person name="Eichler E.E."/>
            <person name="Li G.H."/>
            <person name="Liu X."/>
            <person name="Gao L.Z."/>
        </authorList>
    </citation>
    <scope>NUCLEOTIDE SEQUENCE [LARGE SCALE GENOMIC DNA]</scope>
    <source>
        <strain evidence="4">cv. GT1</strain>
        <tissue evidence="3">Leaf</tissue>
    </source>
</reference>
<evidence type="ECO:0000313" key="4">
    <source>
        <dbReference type="Proteomes" id="UP000467840"/>
    </source>
</evidence>
<organism evidence="3 4">
    <name type="scientific">Hevea brasiliensis</name>
    <name type="common">Para rubber tree</name>
    <name type="synonym">Siphonia brasiliensis</name>
    <dbReference type="NCBI Taxonomy" id="3981"/>
    <lineage>
        <taxon>Eukaryota</taxon>
        <taxon>Viridiplantae</taxon>
        <taxon>Streptophyta</taxon>
        <taxon>Embryophyta</taxon>
        <taxon>Tracheophyta</taxon>
        <taxon>Spermatophyta</taxon>
        <taxon>Magnoliopsida</taxon>
        <taxon>eudicotyledons</taxon>
        <taxon>Gunneridae</taxon>
        <taxon>Pentapetalae</taxon>
        <taxon>rosids</taxon>
        <taxon>fabids</taxon>
        <taxon>Malpighiales</taxon>
        <taxon>Euphorbiaceae</taxon>
        <taxon>Crotonoideae</taxon>
        <taxon>Micrandreae</taxon>
        <taxon>Hevea</taxon>
    </lineage>
</organism>
<dbReference type="Proteomes" id="UP000467840">
    <property type="component" value="Chromosome 12"/>
</dbReference>
<comment type="caution">
    <text evidence="3">The sequence shown here is derived from an EMBL/GenBank/DDBJ whole genome shotgun (WGS) entry which is preliminary data.</text>
</comment>
<accession>A0A6A6KAN0</accession>
<evidence type="ECO:0000313" key="3">
    <source>
        <dbReference type="EMBL" id="KAF2285166.1"/>
    </source>
</evidence>
<evidence type="ECO:0000256" key="1">
    <source>
        <dbReference type="SAM" id="Coils"/>
    </source>
</evidence>
<feature type="compositionally biased region" description="Polar residues" evidence="2">
    <location>
        <begin position="1"/>
        <end position="22"/>
    </location>
</feature>
<protein>
    <submittedName>
        <fullName evidence="3">Uncharacterized protein</fullName>
    </submittedName>
</protein>
<dbReference type="EMBL" id="JAAGAX010000018">
    <property type="protein sequence ID" value="KAF2285166.1"/>
    <property type="molecule type" value="Genomic_DNA"/>
</dbReference>
<keyword evidence="4" id="KW-1185">Reference proteome</keyword>
<sequence>MAEASNKAQGGSNHAQGSSSLVEQKAGAKSKVLPMFVSSSKLKEELGSIEMRLDKIEDHLMNGHDKFEDVDTRLVELGDGLDDTRAELQAAINITLERLVSENEALKLARAKEVSAKEEDNRVLKEMVERMHEEMKEMQEEIVLLKRFVTQGSETNPHSTLSVPTARVHKKKDCPKRAVPTPPLEPASVESLPCCSLGSMSVVGLSEVPSKDAVDVCGTQVQSKLPKELPPEEEVGCVSEPAAGSPREVVLPKQERPMQRCSRRAGIGARPRGRRSHLATRTGKVLEHSRRPKAMGRMGMREVLGDEGNSEGVSTGEVIHGS</sequence>
<feature type="region of interest" description="Disordered" evidence="2">
    <location>
        <begin position="253"/>
        <end position="322"/>
    </location>
</feature>
<gene>
    <name evidence="3" type="ORF">GH714_038911</name>
</gene>
<evidence type="ECO:0000256" key="2">
    <source>
        <dbReference type="SAM" id="MobiDB-lite"/>
    </source>
</evidence>
<proteinExistence type="predicted"/>
<name>A0A6A6KAN0_HEVBR</name>